<evidence type="ECO:0000259" key="11">
    <source>
        <dbReference type="Pfam" id="PF20671"/>
    </source>
</evidence>
<dbReference type="PANTHER" id="PTHR13302">
    <property type="entry name" value="CONSERVED OLIGOMERIC GOLGI COMPLEX COMPONENT 3"/>
    <property type="match status" value="1"/>
</dbReference>
<reference evidence="12" key="1">
    <citation type="submission" date="2022-10" db="EMBL/GenBank/DDBJ databases">
        <title>Novel sulphate-reducing endosymbionts in the free-living metamonad Anaeramoeba.</title>
        <authorList>
            <person name="Jerlstrom-Hultqvist J."/>
            <person name="Cepicka I."/>
            <person name="Gallot-Lavallee L."/>
            <person name="Salas-Leiva D."/>
            <person name="Curtis B.A."/>
            <person name="Zahonova K."/>
            <person name="Pipaliya S."/>
            <person name="Dacks J."/>
            <person name="Roger A.J."/>
        </authorList>
    </citation>
    <scope>NUCLEOTIDE SEQUENCE</scope>
    <source>
        <strain evidence="12">BMAN</strain>
    </source>
</reference>
<dbReference type="AlphaFoldDB" id="A0A9Q0RA62"/>
<dbReference type="OrthoDB" id="296793at2759"/>
<comment type="similarity">
    <text evidence="2">Belongs to the COG3 family.</text>
</comment>
<gene>
    <name evidence="12" type="ORF">M0811_10242</name>
</gene>
<evidence type="ECO:0000256" key="8">
    <source>
        <dbReference type="ARBA" id="ARBA00031339"/>
    </source>
</evidence>
<dbReference type="InterPro" id="IPR048320">
    <property type="entry name" value="COG3_N"/>
</dbReference>
<evidence type="ECO:0000256" key="3">
    <source>
        <dbReference type="ARBA" id="ARBA00020976"/>
    </source>
</evidence>
<name>A0A9Q0RA62_ANAIG</name>
<dbReference type="InterPro" id="IPR048685">
    <property type="entry name" value="COG3_C"/>
</dbReference>
<evidence type="ECO:0000256" key="6">
    <source>
        <dbReference type="ARBA" id="ARBA00023034"/>
    </source>
</evidence>
<dbReference type="GO" id="GO:0007030">
    <property type="term" value="P:Golgi organization"/>
    <property type="evidence" value="ECO:0007669"/>
    <property type="project" value="TreeGrafter"/>
</dbReference>
<keyword evidence="6" id="KW-0333">Golgi apparatus</keyword>
<evidence type="ECO:0000256" key="9">
    <source>
        <dbReference type="SAM" id="MobiDB-lite"/>
    </source>
</evidence>
<feature type="domain" description="Conserved oligomeric Golgi complex subunit 3 N-terminal" evidence="10">
    <location>
        <begin position="90"/>
        <end position="232"/>
    </location>
</feature>
<feature type="compositionally biased region" description="Basic and acidic residues" evidence="9">
    <location>
        <begin position="376"/>
        <end position="388"/>
    </location>
</feature>
<dbReference type="InterPro" id="IPR007265">
    <property type="entry name" value="COG_su3"/>
</dbReference>
<comment type="subcellular location">
    <subcellularLocation>
        <location evidence="1">Golgi apparatus membrane</location>
        <topology evidence="1">Peripheral membrane protein</topology>
    </subcellularLocation>
</comment>
<evidence type="ECO:0000259" key="10">
    <source>
        <dbReference type="Pfam" id="PF04136"/>
    </source>
</evidence>
<dbReference type="GO" id="GO:0006891">
    <property type="term" value="P:intra-Golgi vesicle-mediated transport"/>
    <property type="evidence" value="ECO:0007669"/>
    <property type="project" value="TreeGrafter"/>
</dbReference>
<organism evidence="12 13">
    <name type="scientific">Anaeramoeba ignava</name>
    <name type="common">Anaerobic marine amoeba</name>
    <dbReference type="NCBI Taxonomy" id="1746090"/>
    <lineage>
        <taxon>Eukaryota</taxon>
        <taxon>Metamonada</taxon>
        <taxon>Anaeramoebidae</taxon>
        <taxon>Anaeramoeba</taxon>
    </lineage>
</organism>
<comment type="caution">
    <text evidence="12">The sequence shown here is derived from an EMBL/GenBank/DDBJ whole genome shotgun (WGS) entry which is preliminary data.</text>
</comment>
<evidence type="ECO:0000313" key="12">
    <source>
        <dbReference type="EMBL" id="KAJ5071399.1"/>
    </source>
</evidence>
<dbReference type="Pfam" id="PF20671">
    <property type="entry name" value="COG3_C"/>
    <property type="match status" value="1"/>
</dbReference>
<dbReference type="EMBL" id="JAPDFW010000088">
    <property type="protein sequence ID" value="KAJ5071399.1"/>
    <property type="molecule type" value="Genomic_DNA"/>
</dbReference>
<dbReference type="GO" id="GO:0017119">
    <property type="term" value="C:Golgi transport complex"/>
    <property type="evidence" value="ECO:0007669"/>
    <property type="project" value="TreeGrafter"/>
</dbReference>
<accession>A0A9Q0RA62</accession>
<feature type="domain" description="Conserved oligomeric Golgi complex subunit 3 C-terminal" evidence="11">
    <location>
        <begin position="260"/>
        <end position="627"/>
    </location>
</feature>
<dbReference type="GO" id="GO:0005801">
    <property type="term" value="C:cis-Golgi network"/>
    <property type="evidence" value="ECO:0007669"/>
    <property type="project" value="InterPro"/>
</dbReference>
<dbReference type="PANTHER" id="PTHR13302:SF8">
    <property type="entry name" value="CONSERVED OLIGOMERIC GOLGI COMPLEX SUBUNIT 3"/>
    <property type="match status" value="1"/>
</dbReference>
<dbReference type="Proteomes" id="UP001149090">
    <property type="component" value="Unassembled WGS sequence"/>
</dbReference>
<protein>
    <recommendedName>
        <fullName evidence="3">Conserved oligomeric Golgi complex subunit 3</fullName>
    </recommendedName>
    <alternativeName>
        <fullName evidence="8">Component of oligomeric Golgi complex 3</fullName>
    </alternativeName>
</protein>
<keyword evidence="4" id="KW-0813">Transport</keyword>
<evidence type="ECO:0000256" key="5">
    <source>
        <dbReference type="ARBA" id="ARBA00022927"/>
    </source>
</evidence>
<evidence type="ECO:0000256" key="1">
    <source>
        <dbReference type="ARBA" id="ARBA00004395"/>
    </source>
</evidence>
<sequence>MEIFTSQKWEQTSPISQNQEKLVKQLEKMNDLSFPWRIISQTETNINSTEKKTDLKKQKQKITNLKSFFSWNLDFSEEQEEVNDQDVNIHYDELNKQEAILDSILDDINIGMEKLVQLEKDHKIASTKTEKLHQLCQNLLHDQNLLTTFSKSIDDKLKYFNSYQPLLARFQSGNLNIFSKDFVSLIEDLDDSIQFFQANDTFLESNIYLIKFKQLQTRAFTMIKHQFIEKIRITTEKITQSLNEFSQLGETSIMKSSEISLFYANYKTFASSFKELFIQFDKRSNNIESSNIYNDCKNFFTNSRLNLLFDPINKHFKKIKVSLDLVDFTRFVSEEIILISRREYELYHQFFPNFSHLEFSKQIINENQQNSNDPNDNNKNDSENKKNNQSENQDQNQQKTHNQEQTDYQIDELVKNIGNIGYDLLRTDVLQTREIIKLSNLINLIRQEIKPQIFQKEKYLQILWGIFDSLVEDAQERLVFQAQLLIYNKIAGFSFNAEQIMNFIETQIEKKSSTNTEPTKDSNENLTKQEIQSWYPSVRWSLSVLARTHKLVDQTIFQALSQETLLLCEHSLVQASKTILHYKKFPNPLEANFFSLLFLLRNLHILVREMSRFGDIYFDKQSIADYSSFGTKIQQNNPANHSLSPFLDPKKFILELIQINNDNDDNNSIHSKLMILQILC</sequence>
<dbReference type="GO" id="GO:0000139">
    <property type="term" value="C:Golgi membrane"/>
    <property type="evidence" value="ECO:0007669"/>
    <property type="project" value="UniProtKB-SubCell"/>
</dbReference>
<keyword evidence="7" id="KW-0472">Membrane</keyword>
<feature type="region of interest" description="Disordered" evidence="9">
    <location>
        <begin position="367"/>
        <end position="404"/>
    </location>
</feature>
<dbReference type="OMA" id="NQIVECF"/>
<evidence type="ECO:0000313" key="13">
    <source>
        <dbReference type="Proteomes" id="UP001149090"/>
    </source>
</evidence>
<feature type="compositionally biased region" description="Low complexity" evidence="9">
    <location>
        <begin position="389"/>
        <end position="399"/>
    </location>
</feature>
<keyword evidence="5" id="KW-0653">Protein transport</keyword>
<dbReference type="Pfam" id="PF04136">
    <property type="entry name" value="COG3_N"/>
    <property type="match status" value="1"/>
</dbReference>
<evidence type="ECO:0000256" key="4">
    <source>
        <dbReference type="ARBA" id="ARBA00022448"/>
    </source>
</evidence>
<evidence type="ECO:0000256" key="7">
    <source>
        <dbReference type="ARBA" id="ARBA00023136"/>
    </source>
</evidence>
<evidence type="ECO:0000256" key="2">
    <source>
        <dbReference type="ARBA" id="ARBA00009936"/>
    </source>
</evidence>
<dbReference type="GO" id="GO:0006886">
    <property type="term" value="P:intracellular protein transport"/>
    <property type="evidence" value="ECO:0007669"/>
    <property type="project" value="InterPro"/>
</dbReference>
<proteinExistence type="inferred from homology"/>
<keyword evidence="13" id="KW-1185">Reference proteome</keyword>